<evidence type="ECO:0000313" key="2">
    <source>
        <dbReference type="EMBL" id="CAA9443805.1"/>
    </source>
</evidence>
<name>A0A6J4QHT9_9ACTN</name>
<evidence type="ECO:0000256" key="1">
    <source>
        <dbReference type="SAM" id="MobiDB-lite"/>
    </source>
</evidence>
<feature type="non-terminal residue" evidence="2">
    <location>
        <position position="1"/>
    </location>
</feature>
<protein>
    <submittedName>
        <fullName evidence="2">Uncharacterized protein</fullName>
    </submittedName>
</protein>
<feature type="non-terminal residue" evidence="2">
    <location>
        <position position="99"/>
    </location>
</feature>
<proteinExistence type="predicted"/>
<feature type="compositionally biased region" description="Basic and acidic residues" evidence="1">
    <location>
        <begin position="26"/>
        <end position="44"/>
    </location>
</feature>
<feature type="compositionally biased region" description="Basic residues" evidence="1">
    <location>
        <begin position="45"/>
        <end position="69"/>
    </location>
</feature>
<feature type="region of interest" description="Disordered" evidence="1">
    <location>
        <begin position="1"/>
        <end position="72"/>
    </location>
</feature>
<gene>
    <name evidence="2" type="ORF">AVDCRST_MAG78-2681</name>
</gene>
<reference evidence="2" key="1">
    <citation type="submission" date="2020-02" db="EMBL/GenBank/DDBJ databases">
        <authorList>
            <person name="Meier V. D."/>
        </authorList>
    </citation>
    <scope>NUCLEOTIDE SEQUENCE</scope>
    <source>
        <strain evidence="2">AVDCRST_MAG78</strain>
    </source>
</reference>
<accession>A0A6J4QHT9</accession>
<dbReference type="AlphaFoldDB" id="A0A6J4QHT9"/>
<sequence>EAHQVGGCGSRDDGDVGLAGRTGHGGRREGGTPRRARRESDRQLRRPRRRAGRQPRRPLRRRHRRRGGLLRRPLPLLLRRRRLRGGIGRGLQCRCRSRL</sequence>
<organism evidence="2">
    <name type="scientific">uncultured Rubrobacteraceae bacterium</name>
    <dbReference type="NCBI Taxonomy" id="349277"/>
    <lineage>
        <taxon>Bacteria</taxon>
        <taxon>Bacillati</taxon>
        <taxon>Actinomycetota</taxon>
        <taxon>Rubrobacteria</taxon>
        <taxon>Rubrobacterales</taxon>
        <taxon>Rubrobacteraceae</taxon>
        <taxon>environmental samples</taxon>
    </lineage>
</organism>
<dbReference type="EMBL" id="CADCVB010000176">
    <property type="protein sequence ID" value="CAA9443805.1"/>
    <property type="molecule type" value="Genomic_DNA"/>
</dbReference>